<feature type="domain" description="D-isomer specific 2-hydroxyacid dehydrogenase catalytic" evidence="4">
    <location>
        <begin position="346"/>
        <end position="650"/>
    </location>
</feature>
<reference evidence="6" key="2">
    <citation type="submission" date="2025-08" db="UniProtKB">
        <authorList>
            <consortium name="Ensembl"/>
        </authorList>
    </citation>
    <scope>IDENTIFICATION</scope>
</reference>
<dbReference type="SUPFAM" id="SSF52283">
    <property type="entry name" value="Formate/glycerate dehydrogenase catalytic domain-like"/>
    <property type="match status" value="2"/>
</dbReference>
<feature type="domain" description="D-isomer specific 2-hydroxyacid dehydrogenase NAD-binding" evidence="5">
    <location>
        <begin position="132"/>
        <end position="295"/>
    </location>
</feature>
<dbReference type="InterPro" id="IPR050223">
    <property type="entry name" value="D-isomer_2-hydroxyacid_DH"/>
</dbReference>
<dbReference type="PROSITE" id="PS00065">
    <property type="entry name" value="D_2_HYDROXYACID_DH_1"/>
    <property type="match status" value="2"/>
</dbReference>
<dbReference type="InParanoid" id="G3VP78"/>
<evidence type="ECO:0000259" key="5">
    <source>
        <dbReference type="Pfam" id="PF02826"/>
    </source>
</evidence>
<dbReference type="HOGENOM" id="CLU_019796_1_2_1"/>
<dbReference type="InterPro" id="IPR029752">
    <property type="entry name" value="D-isomer_DH_CS1"/>
</dbReference>
<gene>
    <name evidence="6" type="primary">LOC100913233</name>
</gene>
<dbReference type="Proteomes" id="UP000007648">
    <property type="component" value="Unassembled WGS sequence"/>
</dbReference>
<dbReference type="PROSITE" id="PS00670">
    <property type="entry name" value="D_2_HYDROXYACID_DH_2"/>
    <property type="match status" value="1"/>
</dbReference>
<organism evidence="6 7">
    <name type="scientific">Sarcophilus harrisii</name>
    <name type="common">Tasmanian devil</name>
    <name type="synonym">Sarcophilus laniarius</name>
    <dbReference type="NCBI Taxonomy" id="9305"/>
    <lineage>
        <taxon>Eukaryota</taxon>
        <taxon>Metazoa</taxon>
        <taxon>Chordata</taxon>
        <taxon>Craniata</taxon>
        <taxon>Vertebrata</taxon>
        <taxon>Euteleostomi</taxon>
        <taxon>Mammalia</taxon>
        <taxon>Metatheria</taxon>
        <taxon>Dasyuromorphia</taxon>
        <taxon>Dasyuridae</taxon>
        <taxon>Sarcophilus</taxon>
    </lineage>
</organism>
<dbReference type="Gene3D" id="3.40.50.720">
    <property type="entry name" value="NAD(P)-binding Rossmann-like Domain"/>
    <property type="match status" value="4"/>
</dbReference>
<reference evidence="6 7" key="1">
    <citation type="journal article" date="2011" name="Proc. Natl. Acad. Sci. U.S.A.">
        <title>Genetic diversity and population structure of the endangered marsupial Sarcophilus harrisii (Tasmanian devil).</title>
        <authorList>
            <person name="Miller W."/>
            <person name="Hayes V.M."/>
            <person name="Ratan A."/>
            <person name="Petersen D.C."/>
            <person name="Wittekindt N.E."/>
            <person name="Miller J."/>
            <person name="Walenz B."/>
            <person name="Knight J."/>
            <person name="Qi J."/>
            <person name="Zhao F."/>
            <person name="Wang Q."/>
            <person name="Bedoya-Reina O.C."/>
            <person name="Katiyar N."/>
            <person name="Tomsho L.P."/>
            <person name="Kasson L.M."/>
            <person name="Hardie R.A."/>
            <person name="Woodbridge P."/>
            <person name="Tindall E.A."/>
            <person name="Bertelsen M.F."/>
            <person name="Dixon D."/>
            <person name="Pyecroft S."/>
            <person name="Helgen K.M."/>
            <person name="Lesk A.M."/>
            <person name="Pringle T.H."/>
            <person name="Patterson N."/>
            <person name="Zhang Y."/>
            <person name="Kreiss A."/>
            <person name="Woods G.M."/>
            <person name="Jones M.E."/>
            <person name="Schuster S.C."/>
        </authorList>
    </citation>
    <scope>NUCLEOTIDE SEQUENCE [LARGE SCALE GENOMIC DNA]</scope>
</reference>
<dbReference type="GO" id="GO:0016618">
    <property type="term" value="F:hydroxypyruvate reductase [NAD(P)H] activity"/>
    <property type="evidence" value="ECO:0007669"/>
    <property type="project" value="TreeGrafter"/>
</dbReference>
<keyword evidence="2" id="KW-0560">Oxidoreductase</keyword>
<accession>G3VP78</accession>
<dbReference type="Pfam" id="PF02826">
    <property type="entry name" value="2-Hacid_dh_C"/>
    <property type="match status" value="2"/>
</dbReference>
<dbReference type="STRING" id="9305.ENSSHAP00000004983"/>
<evidence type="ECO:0000313" key="6">
    <source>
        <dbReference type="Ensembl" id="ENSSHAP00000004983.2"/>
    </source>
</evidence>
<evidence type="ECO:0000256" key="3">
    <source>
        <dbReference type="ARBA" id="ARBA00073306"/>
    </source>
</evidence>
<evidence type="ECO:0000256" key="1">
    <source>
        <dbReference type="ARBA" id="ARBA00005854"/>
    </source>
</evidence>
<dbReference type="SUPFAM" id="SSF51735">
    <property type="entry name" value="NAD(P)-binding Rossmann-fold domains"/>
    <property type="match status" value="2"/>
</dbReference>
<protein>
    <recommendedName>
        <fullName evidence="3">Glyoxylate reductase/hydroxypyruvate reductase</fullName>
    </recommendedName>
</protein>
<dbReference type="PANTHER" id="PTHR10996:SF257">
    <property type="entry name" value="GLYOXYLATE REDUCTASE 1"/>
    <property type="match status" value="1"/>
</dbReference>
<dbReference type="FunFam" id="3.40.50.720:FF:000026">
    <property type="entry name" value="Glyoxylate/hydroxypyruvate reductase B"/>
    <property type="match status" value="2"/>
</dbReference>
<dbReference type="InterPro" id="IPR006140">
    <property type="entry name" value="D-isomer_DH_NAD-bd"/>
</dbReference>
<dbReference type="Pfam" id="PF00389">
    <property type="entry name" value="2-Hacid_dh"/>
    <property type="match status" value="1"/>
</dbReference>
<dbReference type="GO" id="GO:0005829">
    <property type="term" value="C:cytosol"/>
    <property type="evidence" value="ECO:0007669"/>
    <property type="project" value="TreeGrafter"/>
</dbReference>
<dbReference type="Ensembl" id="ENSSHAT00000005032.2">
    <property type="protein sequence ID" value="ENSSHAP00000004983.2"/>
    <property type="gene ID" value="ENSSHAG00000003555.2"/>
</dbReference>
<keyword evidence="7" id="KW-1185">Reference proteome</keyword>
<comment type="similarity">
    <text evidence="1">Belongs to the D-isomer specific 2-hydroxyacid dehydrogenase family.</text>
</comment>
<dbReference type="eggNOG" id="KOG0069">
    <property type="taxonomic scope" value="Eukaryota"/>
</dbReference>
<proteinExistence type="inferred from homology"/>
<dbReference type="GO" id="GO:0051287">
    <property type="term" value="F:NAD binding"/>
    <property type="evidence" value="ECO:0007669"/>
    <property type="project" value="InterPro"/>
</dbReference>
<reference evidence="6" key="3">
    <citation type="submission" date="2025-09" db="UniProtKB">
        <authorList>
            <consortium name="Ensembl"/>
        </authorList>
    </citation>
    <scope>IDENTIFICATION</scope>
</reference>
<name>G3VP78_SARHA</name>
<dbReference type="CDD" id="cd05301">
    <property type="entry name" value="GDH"/>
    <property type="match status" value="1"/>
</dbReference>
<dbReference type="InterPro" id="IPR036291">
    <property type="entry name" value="NAD(P)-bd_dom_sf"/>
</dbReference>
<dbReference type="PANTHER" id="PTHR10996">
    <property type="entry name" value="2-HYDROXYACID DEHYDROGENASE-RELATED"/>
    <property type="match status" value="1"/>
</dbReference>
<dbReference type="GO" id="GO:0030267">
    <property type="term" value="F:glyoxylate reductase (NADPH) activity"/>
    <property type="evidence" value="ECO:0007669"/>
    <property type="project" value="TreeGrafter"/>
</dbReference>
<dbReference type="AlphaFoldDB" id="G3VP78"/>
<evidence type="ECO:0000313" key="7">
    <source>
        <dbReference type="Proteomes" id="UP000007648"/>
    </source>
</evidence>
<sequence>MASLRTLKFLRQFHQKIMQNQKLPCVLINSFEEPYCVNEDHVADLKKRLNFVTMQEFLENKTHFGPKIQAIYIWGGKPVIDKELLQSLPTLKIIVNSGAGLDHLDLNLIASFGVKLANTPHAVTNSTADMGMALLLASARRILEGNEVATSPDTKSFSINWMGQEVTGSTLGIIGMGKIGYKIAQRAKAFEMKILYHNRNRRKVEEEQAVGAYYCAKLDELLQQSDFVLLITPLTPQTYKMIGKRELGLMKPTATLINIGRGQLVDQDALVEALQTGIIKAAGLDVTYPEPLPRNFAESSSKYHLSEVLIAISTKETFYFSPQIMQDQGLPYVLINSFEEPYCVNEDHVADLKKQFNLVTMQEFLENKTHFSQKIQAIYIWGGKPVIDKELLTSLPTLKIIVNSGAGLDHLDLNLIASFGVKLANTPHAVTNSTADMGMALLLATARRILEGIEVATSPDTKYFSLNWMGQDVTGSTLGIIGMGNIGYKVAQRAKAFEMKILYHNRNRRKVEEEQAVGAHYCEKLDELLQQSDFVMLVLSLTPQTHKLIGKRELGLMKPTAILINIGRGQLVDQDALVEALQTGIIKAAGLDVTYPEPLPRSHPLLKLKNVILTPHIGSATHQSRRLMMENMVESLLAALSGLSIPNEVNLK</sequence>
<dbReference type="GeneTree" id="ENSGT00940000162740"/>
<dbReference type="InterPro" id="IPR029753">
    <property type="entry name" value="D-isomer_DH_CS"/>
</dbReference>
<evidence type="ECO:0000259" key="4">
    <source>
        <dbReference type="Pfam" id="PF00389"/>
    </source>
</evidence>
<dbReference type="PROSITE" id="PS00671">
    <property type="entry name" value="D_2_HYDROXYACID_DH_3"/>
    <property type="match status" value="1"/>
</dbReference>
<evidence type="ECO:0000256" key="2">
    <source>
        <dbReference type="ARBA" id="ARBA00023002"/>
    </source>
</evidence>
<dbReference type="InterPro" id="IPR006139">
    <property type="entry name" value="D-isomer_2_OHA_DH_cat_dom"/>
</dbReference>
<feature type="domain" description="D-isomer specific 2-hydroxyacid dehydrogenase NAD-binding" evidence="5">
    <location>
        <begin position="439"/>
        <end position="618"/>
    </location>
</feature>